<dbReference type="InterPro" id="IPR014710">
    <property type="entry name" value="RmlC-like_jellyroll"/>
</dbReference>
<name>A0A316YNL7_9BASI</name>
<feature type="compositionally biased region" description="Polar residues" evidence="7">
    <location>
        <begin position="281"/>
        <end position="290"/>
    </location>
</feature>
<dbReference type="SMART" id="SM00100">
    <property type="entry name" value="cNMP"/>
    <property type="match status" value="2"/>
</dbReference>
<dbReference type="SMART" id="SM00394">
    <property type="entry name" value="RIIa"/>
    <property type="match status" value="1"/>
</dbReference>
<evidence type="ECO:0000256" key="6">
    <source>
        <dbReference type="ARBA" id="ARBA00023149"/>
    </source>
</evidence>
<evidence type="ECO:0000256" key="7">
    <source>
        <dbReference type="SAM" id="MobiDB-lite"/>
    </source>
</evidence>
<comment type="similarity">
    <text evidence="1">Belongs to the cAMP-dependent kinase regulatory chain family.</text>
</comment>
<protein>
    <submittedName>
        <fullName evidence="9">Camp-binding domain-like protein</fullName>
    </submittedName>
</protein>
<feature type="region of interest" description="Disordered" evidence="7">
    <location>
        <begin position="250"/>
        <end position="290"/>
    </location>
</feature>
<evidence type="ECO:0000259" key="8">
    <source>
        <dbReference type="PROSITE" id="PS50042"/>
    </source>
</evidence>
<keyword evidence="3" id="KW-0116">cAMP-binding</keyword>
<keyword evidence="6" id="KW-0114">cAMP</keyword>
<dbReference type="PROSITE" id="PS00888">
    <property type="entry name" value="CNMP_BINDING_1"/>
    <property type="match status" value="2"/>
</dbReference>
<dbReference type="AlphaFoldDB" id="A0A316YNL7"/>
<evidence type="ECO:0000256" key="2">
    <source>
        <dbReference type="ARBA" id="ARBA00022553"/>
    </source>
</evidence>
<dbReference type="Gene3D" id="1.20.890.10">
    <property type="entry name" value="cAMP-dependent protein kinase regulatory subunit, dimerization-anchoring domain"/>
    <property type="match status" value="1"/>
</dbReference>
<evidence type="ECO:0000256" key="1">
    <source>
        <dbReference type="ARBA" id="ARBA00005753"/>
    </source>
</evidence>
<dbReference type="CDD" id="cd00038">
    <property type="entry name" value="CAP_ED"/>
    <property type="match status" value="2"/>
</dbReference>
<keyword evidence="5" id="KW-0547">Nucleotide-binding</keyword>
<keyword evidence="4" id="KW-0677">Repeat</keyword>
<evidence type="ECO:0000256" key="4">
    <source>
        <dbReference type="ARBA" id="ARBA00022737"/>
    </source>
</evidence>
<dbReference type="OrthoDB" id="417078at2759"/>
<dbReference type="GO" id="GO:0005634">
    <property type="term" value="C:nucleus"/>
    <property type="evidence" value="ECO:0007669"/>
    <property type="project" value="TreeGrafter"/>
</dbReference>
<proteinExistence type="inferred from homology"/>
<dbReference type="GO" id="GO:0005829">
    <property type="term" value="C:cytosol"/>
    <property type="evidence" value="ECO:0007669"/>
    <property type="project" value="TreeGrafter"/>
</dbReference>
<dbReference type="InterPro" id="IPR018490">
    <property type="entry name" value="cNMP-bd_dom_sf"/>
</dbReference>
<dbReference type="GO" id="GO:0005952">
    <property type="term" value="C:cAMP-dependent protein kinase complex"/>
    <property type="evidence" value="ECO:0007669"/>
    <property type="project" value="InterPro"/>
</dbReference>
<dbReference type="InterPro" id="IPR050503">
    <property type="entry name" value="cAMP-dep_PK_reg_su-like"/>
</dbReference>
<dbReference type="RefSeq" id="XP_025377824.1">
    <property type="nucleotide sequence ID" value="XM_025521769.1"/>
</dbReference>
<feature type="compositionally biased region" description="Low complexity" evidence="7">
    <location>
        <begin position="80"/>
        <end position="104"/>
    </location>
</feature>
<evidence type="ECO:0000256" key="3">
    <source>
        <dbReference type="ARBA" id="ARBA00022566"/>
    </source>
</evidence>
<reference evidence="9 10" key="1">
    <citation type="journal article" date="2018" name="Mol. Biol. Evol.">
        <title>Broad Genomic Sampling Reveals a Smut Pathogenic Ancestry of the Fungal Clade Ustilaginomycotina.</title>
        <authorList>
            <person name="Kijpornyongpan T."/>
            <person name="Mondo S.J."/>
            <person name="Barry K."/>
            <person name="Sandor L."/>
            <person name="Lee J."/>
            <person name="Lipzen A."/>
            <person name="Pangilinan J."/>
            <person name="LaButti K."/>
            <person name="Hainaut M."/>
            <person name="Henrissat B."/>
            <person name="Grigoriev I.V."/>
            <person name="Spatafora J.W."/>
            <person name="Aime M.C."/>
        </authorList>
    </citation>
    <scope>NUCLEOTIDE SEQUENCE [LARGE SCALE GENOMIC DNA]</scope>
    <source>
        <strain evidence="9 10">MCA 4198</strain>
    </source>
</reference>
<dbReference type="InParanoid" id="A0A316YNL7"/>
<evidence type="ECO:0000256" key="5">
    <source>
        <dbReference type="ARBA" id="ARBA00022741"/>
    </source>
</evidence>
<accession>A0A316YNL7</accession>
<dbReference type="PRINTS" id="PR00103">
    <property type="entry name" value="CAMPKINASE"/>
</dbReference>
<feature type="compositionally biased region" description="Low complexity" evidence="7">
    <location>
        <begin position="112"/>
        <end position="126"/>
    </location>
</feature>
<feature type="region of interest" description="Disordered" evidence="7">
    <location>
        <begin position="80"/>
        <end position="165"/>
    </location>
</feature>
<feature type="region of interest" description="Disordered" evidence="7">
    <location>
        <begin position="537"/>
        <end position="567"/>
    </location>
</feature>
<dbReference type="InterPro" id="IPR003117">
    <property type="entry name" value="cAMP_dep_PK_reg_su_I/II_a/b"/>
</dbReference>
<feature type="domain" description="Cyclic nucleotide-binding" evidence="8">
    <location>
        <begin position="367"/>
        <end position="508"/>
    </location>
</feature>
<dbReference type="SUPFAM" id="SSF51206">
    <property type="entry name" value="cAMP-binding domain-like"/>
    <property type="match status" value="2"/>
</dbReference>
<sequence length="567" mass="60091">MSAFTNDYSAILNDLNRDVLRQRPTDILQFCADWFQTRLRDHRRVLSQGQDAATTTPTSTSSASRLQNVNPFGAVSASSSASVTSPFSGASPSAAPPASLAAPAVVTSNTHQQQQRDSISSSSTSSDPDAFIPPPAFNLGRRESVSAESLAPSLGPSSHDADGKLLPKTVIPKTDSQKARIKASIGSNLLFRQLDEQQSNDVLLAMKEVKVDKDHIVIRQGDQGDFFYVVESGTLDVHIDPKLSSSFNNSIPRGGLAGRGSVGSTTSSDSTLGEDLGHHPPTTQGGSSIPHGQTAVSFLGEYKSSYGPSSAFGELALLYLQPRAASIVSTSPCVLWAVDRVTFRSILTETNGRKRWTLEKFLRKVSLFDTLDSSRIAKLADALHIREYKVGDRIITQGEPGREFFIVLSGELMVQRRRAEGEEEVQVGHVIAGEYFGELALLNNAPRAASVVAAKAGPPLSYSTSSGDAHDERNNKIQLAILSEEAFRRLVGSLTSTMERHAEEHYYHGGSAGAGATVAAAASPLPSSAVDVQWAPHDVSAPSDPRGPGAGTWVGGLGASPFGAGGA</sequence>
<organism evidence="9 10">
    <name type="scientific">Acaromyces ingoldii</name>
    <dbReference type="NCBI Taxonomy" id="215250"/>
    <lineage>
        <taxon>Eukaryota</taxon>
        <taxon>Fungi</taxon>
        <taxon>Dikarya</taxon>
        <taxon>Basidiomycota</taxon>
        <taxon>Ustilaginomycotina</taxon>
        <taxon>Exobasidiomycetes</taxon>
        <taxon>Exobasidiales</taxon>
        <taxon>Cryptobasidiaceae</taxon>
        <taxon>Acaromyces</taxon>
    </lineage>
</organism>
<dbReference type="CDD" id="cd12098">
    <property type="entry name" value="DD_R_ScPKA-like"/>
    <property type="match status" value="1"/>
</dbReference>
<dbReference type="PROSITE" id="PS50042">
    <property type="entry name" value="CNMP_BINDING_3"/>
    <property type="match status" value="2"/>
</dbReference>
<dbReference type="STRING" id="215250.A0A316YNL7"/>
<feature type="domain" description="Cyclic nucleotide-binding" evidence="8">
    <location>
        <begin position="190"/>
        <end position="364"/>
    </location>
</feature>
<dbReference type="FunCoup" id="A0A316YNL7">
    <property type="interactions" value="269"/>
</dbReference>
<dbReference type="SUPFAM" id="SSF47391">
    <property type="entry name" value="Dimerization-anchoring domain of cAMP-dependent PK regulatory subunit"/>
    <property type="match status" value="1"/>
</dbReference>
<feature type="compositionally biased region" description="Gly residues" evidence="7">
    <location>
        <begin position="548"/>
        <end position="567"/>
    </location>
</feature>
<dbReference type="Proteomes" id="UP000245768">
    <property type="component" value="Unassembled WGS sequence"/>
</dbReference>
<keyword evidence="2" id="KW-0597">Phosphoprotein</keyword>
<dbReference type="GO" id="GO:0034236">
    <property type="term" value="F:protein kinase A catalytic subunit binding"/>
    <property type="evidence" value="ECO:0007669"/>
    <property type="project" value="TreeGrafter"/>
</dbReference>
<feature type="compositionally biased region" description="Low complexity" evidence="7">
    <location>
        <begin position="52"/>
        <end position="64"/>
    </location>
</feature>
<dbReference type="PROSITE" id="PS00889">
    <property type="entry name" value="CNMP_BINDING_2"/>
    <property type="match status" value="2"/>
</dbReference>
<dbReference type="GO" id="GO:0004862">
    <property type="term" value="F:cAMP-dependent protein kinase inhibitor activity"/>
    <property type="evidence" value="ECO:0007669"/>
    <property type="project" value="TreeGrafter"/>
</dbReference>
<dbReference type="GeneID" id="37043685"/>
<dbReference type="Pfam" id="PF02197">
    <property type="entry name" value="RIIa"/>
    <property type="match status" value="1"/>
</dbReference>
<evidence type="ECO:0000313" key="9">
    <source>
        <dbReference type="EMBL" id="PWN90626.1"/>
    </source>
</evidence>
<evidence type="ECO:0000313" key="10">
    <source>
        <dbReference type="Proteomes" id="UP000245768"/>
    </source>
</evidence>
<gene>
    <name evidence="9" type="ORF">FA10DRAFT_267074</name>
</gene>
<dbReference type="GO" id="GO:0030552">
    <property type="term" value="F:cAMP binding"/>
    <property type="evidence" value="ECO:0007669"/>
    <property type="project" value="UniProtKB-KW"/>
</dbReference>
<dbReference type="InterPro" id="IPR018488">
    <property type="entry name" value="cNMP-bd_CS"/>
</dbReference>
<dbReference type="InterPro" id="IPR000595">
    <property type="entry name" value="cNMP-bd_dom"/>
</dbReference>
<keyword evidence="10" id="KW-1185">Reference proteome</keyword>
<dbReference type="PANTHER" id="PTHR11635">
    <property type="entry name" value="CAMP-DEPENDENT PROTEIN KINASE REGULATORY CHAIN"/>
    <property type="match status" value="1"/>
</dbReference>
<feature type="compositionally biased region" description="Low complexity" evidence="7">
    <location>
        <begin position="262"/>
        <end position="271"/>
    </location>
</feature>
<feature type="region of interest" description="Disordered" evidence="7">
    <location>
        <begin position="46"/>
        <end position="67"/>
    </location>
</feature>
<dbReference type="Gene3D" id="2.60.120.10">
    <property type="entry name" value="Jelly Rolls"/>
    <property type="match status" value="2"/>
</dbReference>
<dbReference type="EMBL" id="KZ819636">
    <property type="protein sequence ID" value="PWN90626.1"/>
    <property type="molecule type" value="Genomic_DNA"/>
</dbReference>
<dbReference type="Pfam" id="PF00027">
    <property type="entry name" value="cNMP_binding"/>
    <property type="match status" value="2"/>
</dbReference>
<dbReference type="PANTHER" id="PTHR11635:SF152">
    <property type="entry name" value="CAMP-DEPENDENT PROTEIN KINASE TYPE I REGULATORY SUBUNIT-RELATED"/>
    <property type="match status" value="1"/>
</dbReference>